<comment type="caution">
    <text evidence="6">The sequence shown here is derived from an EMBL/GenBank/DDBJ whole genome shotgun (WGS) entry which is preliminary data.</text>
</comment>
<evidence type="ECO:0000256" key="4">
    <source>
        <dbReference type="ARBA" id="ARBA00022840"/>
    </source>
</evidence>
<gene>
    <name evidence="6" type="ORF">PAMC26577_35530</name>
</gene>
<evidence type="ECO:0000313" key="6">
    <source>
        <dbReference type="EMBL" id="OTP67852.1"/>
    </source>
</evidence>
<dbReference type="SUPFAM" id="SSF52540">
    <property type="entry name" value="P-loop containing nucleoside triphosphate hydrolases"/>
    <property type="match status" value="1"/>
</dbReference>
<keyword evidence="3 6" id="KW-0347">Helicase</keyword>
<dbReference type="PANTHER" id="PTHR11070">
    <property type="entry name" value="UVRD / RECB / PCRA DNA HELICASE FAMILY MEMBER"/>
    <property type="match status" value="1"/>
</dbReference>
<dbReference type="Proteomes" id="UP000195221">
    <property type="component" value="Unassembled WGS sequence"/>
</dbReference>
<dbReference type="GO" id="GO:0031297">
    <property type="term" value="P:replication fork processing"/>
    <property type="evidence" value="ECO:0007669"/>
    <property type="project" value="TreeGrafter"/>
</dbReference>
<dbReference type="AlphaFoldDB" id="A0A242M9A7"/>
<dbReference type="GO" id="GO:0005524">
    <property type="term" value="F:ATP binding"/>
    <property type="evidence" value="ECO:0007669"/>
    <property type="project" value="UniProtKB-KW"/>
</dbReference>
<dbReference type="Gene3D" id="3.40.50.300">
    <property type="entry name" value="P-loop containing nucleotide triphosphate hydrolases"/>
    <property type="match status" value="2"/>
</dbReference>
<sequence length="538" mass="59502">MAHKSTDQERLRLRFNRRAATQLGDRLQRASLPIGDFPAHYGHLRSASHSMPHSFKPTAEQHAVVDAVLGGGDLKIKAYAGAGKTSTLRLVADHLADRRGSYLAFNKEIAQHARRSFPSNVSARTVHSLAYASVAPALTARVNLPTEPPHELAARYGIGAIQVPTITGKTVEVTPFELGRMVADGLGRFCRSAQLRPEASHIPVDEKVHETAADWLRESLLPCVVRLWNESTDPRGRSAIAPDVYLKVWAQTKPRIDADFILFDEAQDSDGVMLSVLGLQRHAQIIYVGDPYQQIYEWRGAVNAMAQIDAPECALTESFRFGPTFAALASRILSLLGERTPILGQDAIGSIMVEDPSVSPPVDAILCRKNVTAIWQLAAGIEAGHKPAIRMSPTEIVAFADGADQLLAGKRAFRPAAFSLFETWKDAQSFAQSAVGRDLLPIVRIVDEFGTAYLRELARRVTPEADADYVISTVHRAKGLQWKRVKVANDFRFKTVDGRLTLDEDEMRLLYVAVTRAQHVLDISELREELLRLFNSRR</sequence>
<dbReference type="InterPro" id="IPR014017">
    <property type="entry name" value="DNA_helicase_UvrD-like_C"/>
</dbReference>
<name>A0A242M9A7_CABSO</name>
<evidence type="ECO:0000256" key="1">
    <source>
        <dbReference type="ARBA" id="ARBA00022741"/>
    </source>
</evidence>
<dbReference type="Pfam" id="PF13245">
    <property type="entry name" value="AAA_19"/>
    <property type="match status" value="1"/>
</dbReference>
<organism evidence="6 7">
    <name type="scientific">Caballeronia sordidicola</name>
    <name type="common">Burkholderia sordidicola</name>
    <dbReference type="NCBI Taxonomy" id="196367"/>
    <lineage>
        <taxon>Bacteria</taxon>
        <taxon>Pseudomonadati</taxon>
        <taxon>Pseudomonadota</taxon>
        <taxon>Betaproteobacteria</taxon>
        <taxon>Burkholderiales</taxon>
        <taxon>Burkholderiaceae</taxon>
        <taxon>Caballeronia</taxon>
    </lineage>
</organism>
<dbReference type="EMBL" id="NBTZ01000145">
    <property type="protein sequence ID" value="OTP67852.1"/>
    <property type="molecule type" value="Genomic_DNA"/>
</dbReference>
<keyword evidence="4" id="KW-0067">ATP-binding</keyword>
<dbReference type="GO" id="GO:0000724">
    <property type="term" value="P:double-strand break repair via homologous recombination"/>
    <property type="evidence" value="ECO:0007669"/>
    <property type="project" value="TreeGrafter"/>
</dbReference>
<dbReference type="Pfam" id="PF13361">
    <property type="entry name" value="UvrD_C"/>
    <property type="match status" value="1"/>
</dbReference>
<evidence type="ECO:0000313" key="7">
    <source>
        <dbReference type="Proteomes" id="UP000195221"/>
    </source>
</evidence>
<proteinExistence type="predicted"/>
<protein>
    <submittedName>
        <fullName evidence="6">Putative DNA helicase</fullName>
    </submittedName>
</protein>
<accession>A0A242M9A7</accession>
<reference evidence="6 7" key="1">
    <citation type="submission" date="2017-03" db="EMBL/GenBank/DDBJ databases">
        <title>Genome analysis of strain PAMC 26577.</title>
        <authorList>
            <person name="Oh H.-M."/>
            <person name="Yang J.-A."/>
        </authorList>
    </citation>
    <scope>NUCLEOTIDE SEQUENCE [LARGE SCALE GENOMIC DNA]</scope>
    <source>
        <strain evidence="6 7">PAMC 26577</strain>
    </source>
</reference>
<dbReference type="GO" id="GO:0016787">
    <property type="term" value="F:hydrolase activity"/>
    <property type="evidence" value="ECO:0007669"/>
    <property type="project" value="UniProtKB-KW"/>
</dbReference>
<dbReference type="InterPro" id="IPR027417">
    <property type="entry name" value="P-loop_NTPase"/>
</dbReference>
<evidence type="ECO:0000259" key="5">
    <source>
        <dbReference type="Pfam" id="PF13361"/>
    </source>
</evidence>
<evidence type="ECO:0000256" key="3">
    <source>
        <dbReference type="ARBA" id="ARBA00022806"/>
    </source>
</evidence>
<dbReference type="PANTHER" id="PTHR11070:SF30">
    <property type="entry name" value="F-BOX DNA HELICASE 1"/>
    <property type="match status" value="1"/>
</dbReference>
<dbReference type="GO" id="GO:0003677">
    <property type="term" value="F:DNA binding"/>
    <property type="evidence" value="ECO:0007669"/>
    <property type="project" value="InterPro"/>
</dbReference>
<dbReference type="GO" id="GO:0043138">
    <property type="term" value="F:3'-5' DNA helicase activity"/>
    <property type="evidence" value="ECO:0007669"/>
    <property type="project" value="TreeGrafter"/>
</dbReference>
<dbReference type="InterPro" id="IPR000212">
    <property type="entry name" value="DNA_helicase_UvrD/REP"/>
</dbReference>
<keyword evidence="1" id="KW-0547">Nucleotide-binding</keyword>
<keyword evidence="2" id="KW-0378">Hydrolase</keyword>
<evidence type="ECO:0000256" key="2">
    <source>
        <dbReference type="ARBA" id="ARBA00022801"/>
    </source>
</evidence>
<feature type="domain" description="UvrD-like helicase C-terminal" evidence="5">
    <location>
        <begin position="470"/>
        <end position="525"/>
    </location>
</feature>